<proteinExistence type="predicted"/>
<sequence>MYSVLCFLQSHGTHTQTQSICICVCVCVAIGQVEETAQLISHFLLYSSSQYLMGPDKGILVLLLHCNFGVARTYERLVISKIYNINQSIKECNKHQPMLVGLSTWL</sequence>
<comment type="caution">
    <text evidence="1">The sequence shown here is derived from an EMBL/GenBank/DDBJ whole genome shotgun (WGS) entry which is preliminary data.</text>
</comment>
<evidence type="ECO:0000313" key="2">
    <source>
        <dbReference type="Proteomes" id="UP000800039"/>
    </source>
</evidence>
<organism evidence="1 2">
    <name type="scientific">Cucurbitaria berberidis CBS 394.84</name>
    <dbReference type="NCBI Taxonomy" id="1168544"/>
    <lineage>
        <taxon>Eukaryota</taxon>
        <taxon>Fungi</taxon>
        <taxon>Dikarya</taxon>
        <taxon>Ascomycota</taxon>
        <taxon>Pezizomycotina</taxon>
        <taxon>Dothideomycetes</taxon>
        <taxon>Pleosporomycetidae</taxon>
        <taxon>Pleosporales</taxon>
        <taxon>Pleosporineae</taxon>
        <taxon>Cucurbitariaceae</taxon>
        <taxon>Cucurbitaria</taxon>
    </lineage>
</organism>
<dbReference type="Proteomes" id="UP000800039">
    <property type="component" value="Unassembled WGS sequence"/>
</dbReference>
<protein>
    <submittedName>
        <fullName evidence="1">Uncharacterized protein</fullName>
    </submittedName>
</protein>
<accession>A0A9P4GSI5</accession>
<gene>
    <name evidence="1" type="ORF">K460DRAFT_17415</name>
</gene>
<reference evidence="1" key="1">
    <citation type="submission" date="2020-01" db="EMBL/GenBank/DDBJ databases">
        <authorList>
            <consortium name="DOE Joint Genome Institute"/>
            <person name="Haridas S."/>
            <person name="Albert R."/>
            <person name="Binder M."/>
            <person name="Bloem J."/>
            <person name="Labutti K."/>
            <person name="Salamov A."/>
            <person name="Andreopoulos B."/>
            <person name="Baker S.E."/>
            <person name="Barry K."/>
            <person name="Bills G."/>
            <person name="Bluhm B.H."/>
            <person name="Cannon C."/>
            <person name="Castanera R."/>
            <person name="Culley D.E."/>
            <person name="Daum C."/>
            <person name="Ezra D."/>
            <person name="Gonzalez J.B."/>
            <person name="Henrissat B."/>
            <person name="Kuo A."/>
            <person name="Liang C."/>
            <person name="Lipzen A."/>
            <person name="Lutzoni F."/>
            <person name="Magnuson J."/>
            <person name="Mondo S."/>
            <person name="Nolan M."/>
            <person name="Ohm R."/>
            <person name="Pangilinan J."/>
            <person name="Park H.-J."/>
            <person name="Ramirez L."/>
            <person name="Alfaro M."/>
            <person name="Sun H."/>
            <person name="Tritt A."/>
            <person name="Yoshinaga Y."/>
            <person name="Zwiers L.-H."/>
            <person name="Turgeon B.G."/>
            <person name="Goodwin S.B."/>
            <person name="Spatafora J.W."/>
            <person name="Crous P.W."/>
            <person name="Grigoriev I.V."/>
        </authorList>
    </citation>
    <scope>NUCLEOTIDE SEQUENCE</scope>
    <source>
        <strain evidence="1">CBS 394.84</strain>
    </source>
</reference>
<dbReference type="EMBL" id="ML976614">
    <property type="protein sequence ID" value="KAF1850540.1"/>
    <property type="molecule type" value="Genomic_DNA"/>
</dbReference>
<name>A0A9P4GSI5_9PLEO</name>
<evidence type="ECO:0000313" key="1">
    <source>
        <dbReference type="EMBL" id="KAF1850540.1"/>
    </source>
</evidence>
<dbReference type="GeneID" id="63844241"/>
<dbReference type="RefSeq" id="XP_040793103.1">
    <property type="nucleotide sequence ID" value="XM_040926989.1"/>
</dbReference>
<keyword evidence="2" id="KW-1185">Reference proteome</keyword>
<dbReference type="AlphaFoldDB" id="A0A9P4GSI5"/>